<dbReference type="Proteomes" id="UP000823633">
    <property type="component" value="Unassembled WGS sequence"/>
</dbReference>
<dbReference type="AlphaFoldDB" id="A0A9D9EBX1"/>
<proteinExistence type="predicted"/>
<reference evidence="1" key="2">
    <citation type="journal article" date="2021" name="PeerJ">
        <title>Extensive microbial diversity within the chicken gut microbiome revealed by metagenomics and culture.</title>
        <authorList>
            <person name="Gilroy R."/>
            <person name="Ravi A."/>
            <person name="Getino M."/>
            <person name="Pursley I."/>
            <person name="Horton D.L."/>
            <person name="Alikhan N.F."/>
            <person name="Baker D."/>
            <person name="Gharbi K."/>
            <person name="Hall N."/>
            <person name="Watson M."/>
            <person name="Adriaenssens E.M."/>
            <person name="Foster-Nyarko E."/>
            <person name="Jarju S."/>
            <person name="Secka A."/>
            <person name="Antonio M."/>
            <person name="Oren A."/>
            <person name="Chaudhuri R.R."/>
            <person name="La Ragione R."/>
            <person name="Hildebrand F."/>
            <person name="Pallen M.J."/>
        </authorList>
    </citation>
    <scope>NUCLEOTIDE SEQUENCE</scope>
    <source>
        <strain evidence="1">11167</strain>
    </source>
</reference>
<gene>
    <name evidence="1" type="ORF">IAC42_09470</name>
</gene>
<comment type="caution">
    <text evidence="1">The sequence shown here is derived from an EMBL/GenBank/DDBJ whole genome shotgun (WGS) entry which is preliminary data.</text>
</comment>
<dbReference type="EMBL" id="JADIMU010000065">
    <property type="protein sequence ID" value="MBO8443965.1"/>
    <property type="molecule type" value="Genomic_DNA"/>
</dbReference>
<sequence>MLRKTFLSILVLVMIVGFCFASQNPSSIVIKGKVEEGGGIKPPDENIPSITDGAIQTFVYYDIEGAAGISGNSEGLNGLSDAATTLDGISFDLTGLKGDPDALYLYLICGVNAGSEGSSATITFSSEKGWEYKEDLGDRKAQAIPLVFTNKGAFSDEGMFTVEPTSSNASEGVTKSSIEIVLNAATDAQFQPMIVSKTKVSWEQDAYYVGEYEATITIHVDGGQ</sequence>
<reference evidence="1" key="1">
    <citation type="submission" date="2020-10" db="EMBL/GenBank/DDBJ databases">
        <authorList>
            <person name="Gilroy R."/>
        </authorList>
    </citation>
    <scope>NUCLEOTIDE SEQUENCE</scope>
    <source>
        <strain evidence="1">11167</strain>
    </source>
</reference>
<protein>
    <submittedName>
        <fullName evidence="1">Uncharacterized protein</fullName>
    </submittedName>
</protein>
<evidence type="ECO:0000313" key="2">
    <source>
        <dbReference type="Proteomes" id="UP000823633"/>
    </source>
</evidence>
<evidence type="ECO:0000313" key="1">
    <source>
        <dbReference type="EMBL" id="MBO8443965.1"/>
    </source>
</evidence>
<accession>A0A9D9EBX1</accession>
<name>A0A9D9EBX1_9SPIR</name>
<organism evidence="1 2">
    <name type="scientific">Candidatus Aphodenecus pullistercoris</name>
    <dbReference type="NCBI Taxonomy" id="2840669"/>
    <lineage>
        <taxon>Bacteria</taxon>
        <taxon>Pseudomonadati</taxon>
        <taxon>Spirochaetota</taxon>
        <taxon>Spirochaetia</taxon>
        <taxon>Spirochaetales</taxon>
        <taxon>Candidatus Aphodenecus</taxon>
    </lineage>
</organism>